<dbReference type="Gene3D" id="1.10.3660.10">
    <property type="entry name" value="6-phosphogluconate dehydrogenase C-terminal like domain"/>
    <property type="match status" value="1"/>
</dbReference>
<dbReference type="AlphaFoldDB" id="A0A084TM36"/>
<accession>A0A084TM36</accession>
<dbReference type="PANTHER" id="PTHR21363:SF0">
    <property type="entry name" value="PREPHENATE DEHYDROGENASE [NADP(+)]"/>
    <property type="match status" value="1"/>
</dbReference>
<evidence type="ECO:0000313" key="4">
    <source>
        <dbReference type="Proteomes" id="UP000028521"/>
    </source>
</evidence>
<dbReference type="InterPro" id="IPR050812">
    <property type="entry name" value="Preph/Arog_dehydrog"/>
</dbReference>
<dbReference type="InterPro" id="IPR008927">
    <property type="entry name" value="6-PGluconate_DH-like_C_sf"/>
</dbReference>
<evidence type="ECO:0000259" key="2">
    <source>
        <dbReference type="PROSITE" id="PS51176"/>
    </source>
</evidence>
<dbReference type="InterPro" id="IPR046826">
    <property type="entry name" value="PDH_N"/>
</dbReference>
<gene>
    <name evidence="3" type="ORF">IA57_02540</name>
</gene>
<evidence type="ECO:0000256" key="1">
    <source>
        <dbReference type="ARBA" id="ARBA00023002"/>
    </source>
</evidence>
<dbReference type="OrthoDB" id="9802008at2"/>
<dbReference type="SUPFAM" id="SSF48179">
    <property type="entry name" value="6-phosphogluconate dehydrogenase C-terminal domain-like"/>
    <property type="match status" value="1"/>
</dbReference>
<dbReference type="STRING" id="1197477.IA57_02540"/>
<dbReference type="PROSITE" id="PS51176">
    <property type="entry name" value="PDH_ADH"/>
    <property type="match status" value="1"/>
</dbReference>
<dbReference type="RefSeq" id="WP_036119440.1">
    <property type="nucleotide sequence ID" value="NZ_BMET01000002.1"/>
</dbReference>
<dbReference type="PANTHER" id="PTHR21363">
    <property type="entry name" value="PREPHENATE DEHYDROGENASE"/>
    <property type="match status" value="1"/>
</dbReference>
<sequence length="283" mass="31495">MKSIYIVGVGLIGGSIARDIRCLNPNIKLYGIDKNEAHLETALKLGIIDEKAVLEDVVKAQVVIVAIPVDATVVLLPEILDLIPDEALVMESGSTKLEICNAVAQHPKRRNFMATHPIAGTEFSGPKAAYSGLFKGKVNIICEVEKTAFKFQKVAMAIFNIMGMQIRYMDPASHDKHIAYVSHLSHISAFMLGKTVMEKEKNERDIFDMAGSGFASTVRLAKSSPDMWAPIFQQNKANIIETLEEYIKNLKTFKNFMEANAFDAIYQDMKNTNYIKHILNGKE</sequence>
<dbReference type="eggNOG" id="COG0287">
    <property type="taxonomic scope" value="Bacteria"/>
</dbReference>
<keyword evidence="4" id="KW-1185">Reference proteome</keyword>
<keyword evidence="1" id="KW-0560">Oxidoreductase</keyword>
<comment type="caution">
    <text evidence="3">The sequence shown here is derived from an EMBL/GenBank/DDBJ whole genome shotgun (WGS) entry which is preliminary data.</text>
</comment>
<dbReference type="GO" id="GO:0004665">
    <property type="term" value="F:prephenate dehydrogenase (NADP+) activity"/>
    <property type="evidence" value="ECO:0007669"/>
    <property type="project" value="InterPro"/>
</dbReference>
<dbReference type="GO" id="GO:0006571">
    <property type="term" value="P:tyrosine biosynthetic process"/>
    <property type="evidence" value="ECO:0007669"/>
    <property type="project" value="InterPro"/>
</dbReference>
<dbReference type="Gene3D" id="3.40.50.720">
    <property type="entry name" value="NAD(P)-binding Rossmann-like Domain"/>
    <property type="match status" value="1"/>
</dbReference>
<evidence type="ECO:0000313" key="3">
    <source>
        <dbReference type="EMBL" id="KFB01772.1"/>
    </source>
</evidence>
<dbReference type="Pfam" id="PF20463">
    <property type="entry name" value="PDH_C"/>
    <property type="match status" value="1"/>
</dbReference>
<dbReference type="FunFam" id="3.40.50.720:FF:000208">
    <property type="entry name" value="Prephenate dehydrogenase"/>
    <property type="match status" value="1"/>
</dbReference>
<dbReference type="SUPFAM" id="SSF51735">
    <property type="entry name" value="NAD(P)-binding Rossmann-fold domains"/>
    <property type="match status" value="1"/>
</dbReference>
<dbReference type="NCBIfam" id="NF006307">
    <property type="entry name" value="PRK08507.1"/>
    <property type="match status" value="1"/>
</dbReference>
<feature type="domain" description="Prephenate/arogenate dehydrogenase" evidence="2">
    <location>
        <begin position="2"/>
        <end position="283"/>
    </location>
</feature>
<dbReference type="GO" id="GO:0008977">
    <property type="term" value="F:prephenate dehydrogenase (NAD+) activity"/>
    <property type="evidence" value="ECO:0007669"/>
    <property type="project" value="InterPro"/>
</dbReference>
<organism evidence="3 4">
    <name type="scientific">Mangrovimonas yunxiaonensis</name>
    <dbReference type="NCBI Taxonomy" id="1197477"/>
    <lineage>
        <taxon>Bacteria</taxon>
        <taxon>Pseudomonadati</taxon>
        <taxon>Bacteroidota</taxon>
        <taxon>Flavobacteriia</taxon>
        <taxon>Flavobacteriales</taxon>
        <taxon>Flavobacteriaceae</taxon>
        <taxon>Mangrovimonas</taxon>
    </lineage>
</organism>
<reference evidence="3 4" key="1">
    <citation type="journal article" date="2014" name="Genome Announc.">
        <title>Draft Genome Sequence of the Algicidal Bacterium Mangrovimonas yunxiaonensis Strain LY01.</title>
        <authorList>
            <person name="Li Y."/>
            <person name="Zhu H."/>
            <person name="Li C."/>
            <person name="Zhang H."/>
            <person name="Chen Z."/>
            <person name="Zheng W."/>
            <person name="Xu H."/>
            <person name="Zheng T."/>
        </authorList>
    </citation>
    <scope>NUCLEOTIDE SEQUENCE [LARGE SCALE GENOMIC DNA]</scope>
    <source>
        <strain evidence="3 4">LY01</strain>
    </source>
</reference>
<name>A0A084TM36_9FLAO</name>
<dbReference type="EMBL" id="JPFK01000003">
    <property type="protein sequence ID" value="KFB01772.1"/>
    <property type="molecule type" value="Genomic_DNA"/>
</dbReference>
<protein>
    <submittedName>
        <fullName evidence="3">Prephenate dehydrogenase</fullName>
    </submittedName>
</protein>
<dbReference type="InterPro" id="IPR003099">
    <property type="entry name" value="Prephen_DH"/>
</dbReference>
<dbReference type="InterPro" id="IPR036291">
    <property type="entry name" value="NAD(P)-bd_dom_sf"/>
</dbReference>
<dbReference type="Pfam" id="PF02153">
    <property type="entry name" value="PDH_N"/>
    <property type="match status" value="1"/>
</dbReference>
<reference evidence="4" key="2">
    <citation type="submission" date="2014-07" db="EMBL/GenBank/DDBJ databases">
        <title>Genome sequence of Mangrovimonas yunxiaonensis.</title>
        <authorList>
            <person name="Li Y."/>
            <person name="Zheng T."/>
        </authorList>
    </citation>
    <scope>NUCLEOTIDE SEQUENCE [LARGE SCALE GENOMIC DNA]</scope>
    <source>
        <strain evidence="4">LY01</strain>
    </source>
</reference>
<dbReference type="GO" id="GO:0070403">
    <property type="term" value="F:NAD+ binding"/>
    <property type="evidence" value="ECO:0007669"/>
    <property type="project" value="InterPro"/>
</dbReference>
<dbReference type="Proteomes" id="UP000028521">
    <property type="component" value="Unassembled WGS sequence"/>
</dbReference>
<proteinExistence type="predicted"/>
<dbReference type="InterPro" id="IPR046825">
    <property type="entry name" value="PDH_C"/>
</dbReference>